<keyword evidence="3" id="KW-1185">Reference proteome</keyword>
<protein>
    <submittedName>
        <fullName evidence="2">Uncharacterized protein</fullName>
    </submittedName>
</protein>
<keyword evidence="1" id="KW-0732">Signal</keyword>
<organism evidence="2 3">
    <name type="scientific">Vicia faba</name>
    <name type="common">Broad bean</name>
    <name type="synonym">Faba vulgaris</name>
    <dbReference type="NCBI Taxonomy" id="3906"/>
    <lineage>
        <taxon>Eukaryota</taxon>
        <taxon>Viridiplantae</taxon>
        <taxon>Streptophyta</taxon>
        <taxon>Embryophyta</taxon>
        <taxon>Tracheophyta</taxon>
        <taxon>Spermatophyta</taxon>
        <taxon>Magnoliopsida</taxon>
        <taxon>eudicotyledons</taxon>
        <taxon>Gunneridae</taxon>
        <taxon>Pentapetalae</taxon>
        <taxon>rosids</taxon>
        <taxon>fabids</taxon>
        <taxon>Fabales</taxon>
        <taxon>Fabaceae</taxon>
        <taxon>Papilionoideae</taxon>
        <taxon>50 kb inversion clade</taxon>
        <taxon>NPAAA clade</taxon>
        <taxon>Hologalegina</taxon>
        <taxon>IRL clade</taxon>
        <taxon>Fabeae</taxon>
        <taxon>Vicia</taxon>
    </lineage>
</organism>
<sequence length="181" mass="20926">MEHCNNFPKTSLFFSSFIQFLLELSGITSTDARLVKALELVDTTAISLMCYYKDKNKEYYFLQTDAHEDWLIGHIEAVEKEAEEGREKMKEEIKAELKANEVLRPAVRESDRSAQIDKEFRRLEAEGLTPSAWMLCESENDDVFIVVGAVNTEEISFKLFFGLSLGLRMFRDPQLNRQLNL</sequence>
<feature type="chain" id="PRO_5043606269" evidence="1">
    <location>
        <begin position="33"/>
        <end position="181"/>
    </location>
</feature>
<dbReference type="Proteomes" id="UP001157006">
    <property type="component" value="Chromosome 2"/>
</dbReference>
<feature type="signal peptide" evidence="1">
    <location>
        <begin position="1"/>
        <end position="32"/>
    </location>
</feature>
<gene>
    <name evidence="2" type="ORF">VFH_II189560</name>
</gene>
<dbReference type="AlphaFoldDB" id="A0AAV0ZRJ3"/>
<evidence type="ECO:0000313" key="2">
    <source>
        <dbReference type="EMBL" id="CAI8599748.1"/>
    </source>
</evidence>
<dbReference type="EMBL" id="OX451737">
    <property type="protein sequence ID" value="CAI8599748.1"/>
    <property type="molecule type" value="Genomic_DNA"/>
</dbReference>
<reference evidence="2 3" key="1">
    <citation type="submission" date="2023-01" db="EMBL/GenBank/DDBJ databases">
        <authorList>
            <person name="Kreplak J."/>
        </authorList>
    </citation>
    <scope>NUCLEOTIDE SEQUENCE [LARGE SCALE GENOMIC DNA]</scope>
</reference>
<evidence type="ECO:0000313" key="3">
    <source>
        <dbReference type="Proteomes" id="UP001157006"/>
    </source>
</evidence>
<name>A0AAV0ZRJ3_VICFA</name>
<evidence type="ECO:0000256" key="1">
    <source>
        <dbReference type="SAM" id="SignalP"/>
    </source>
</evidence>
<proteinExistence type="predicted"/>
<accession>A0AAV0ZRJ3</accession>